<dbReference type="Proteomes" id="UP001590951">
    <property type="component" value="Unassembled WGS sequence"/>
</dbReference>
<evidence type="ECO:0000313" key="3">
    <source>
        <dbReference type="Proteomes" id="UP001590951"/>
    </source>
</evidence>
<keyword evidence="3" id="KW-1185">Reference proteome</keyword>
<reference evidence="2 3" key="1">
    <citation type="submission" date="2024-09" db="EMBL/GenBank/DDBJ databases">
        <title>Rethinking Asexuality: The Enigmatic Case of Functional Sexual Genes in Lepraria (Stereocaulaceae).</title>
        <authorList>
            <person name="Doellman M."/>
            <person name="Sun Y."/>
            <person name="Barcenas-Pena A."/>
            <person name="Lumbsch H.T."/>
            <person name="Grewe F."/>
        </authorList>
    </citation>
    <scope>NUCLEOTIDE SEQUENCE [LARGE SCALE GENOMIC DNA]</scope>
    <source>
        <strain evidence="2 3">Grewe 0041</strain>
    </source>
</reference>
<organism evidence="2 3">
    <name type="scientific">Lepraria finkii</name>
    <dbReference type="NCBI Taxonomy" id="1340010"/>
    <lineage>
        <taxon>Eukaryota</taxon>
        <taxon>Fungi</taxon>
        <taxon>Dikarya</taxon>
        <taxon>Ascomycota</taxon>
        <taxon>Pezizomycotina</taxon>
        <taxon>Lecanoromycetes</taxon>
        <taxon>OSLEUM clade</taxon>
        <taxon>Lecanoromycetidae</taxon>
        <taxon>Lecanorales</taxon>
        <taxon>Lecanorineae</taxon>
        <taxon>Stereocaulaceae</taxon>
        <taxon>Lepraria</taxon>
    </lineage>
</organism>
<proteinExistence type="predicted"/>
<accession>A0ABR4BNH1</accession>
<gene>
    <name evidence="2" type="ORF">ABVK25_000645</name>
</gene>
<sequence length="82" mass="9392">MNSSDSLQPDRPYTSYQPSKEEAIMNTAIRQYSTDQITAQNTILDRVEAMICKWHADMMAGFDRLLEKIDGTGPFYERERGG</sequence>
<feature type="region of interest" description="Disordered" evidence="1">
    <location>
        <begin position="1"/>
        <end position="20"/>
    </location>
</feature>
<dbReference type="EMBL" id="JBHFEH010000001">
    <property type="protein sequence ID" value="KAL2059353.1"/>
    <property type="molecule type" value="Genomic_DNA"/>
</dbReference>
<evidence type="ECO:0000256" key="1">
    <source>
        <dbReference type="SAM" id="MobiDB-lite"/>
    </source>
</evidence>
<evidence type="ECO:0000313" key="2">
    <source>
        <dbReference type="EMBL" id="KAL2059353.1"/>
    </source>
</evidence>
<protein>
    <submittedName>
        <fullName evidence="2">Uncharacterized protein</fullName>
    </submittedName>
</protein>
<name>A0ABR4BNH1_9LECA</name>
<comment type="caution">
    <text evidence="2">The sequence shown here is derived from an EMBL/GenBank/DDBJ whole genome shotgun (WGS) entry which is preliminary data.</text>
</comment>